<feature type="repeat" description="WD" evidence="1">
    <location>
        <begin position="80"/>
        <end position="121"/>
    </location>
</feature>
<dbReference type="InterPro" id="IPR001680">
    <property type="entry name" value="WD40_rpt"/>
</dbReference>
<keyword evidence="3" id="KW-1185">Reference proteome</keyword>
<gene>
    <name evidence="2" type="primary">GNB1</name>
    <name evidence="2" type="ORF">MHBO_000106</name>
</gene>
<name>A0ABV2AEF8_9EUKA</name>
<proteinExistence type="predicted"/>
<sequence>KDYVNCSAFLSSGKLLTASGDGAAILWDVATGKESAAFIEHESGVICLDASKNSGLFATGGYDTYSKLWDVRQKESICNFSGNNSDVNAVKLFPGDRALAVASDDATCKLFDLRSFRLLNTYEHESVISTLTALLFSKSGHYLFALSEGGQLVTWDLLSGKLLDLQHGEEKLSCMDINCEGDALVVGSWDESLSVWTNDCHHGQRTLIIDPSVKEE</sequence>
<dbReference type="SUPFAM" id="SSF50978">
    <property type="entry name" value="WD40 repeat-like"/>
    <property type="match status" value="1"/>
</dbReference>
<dbReference type="PROSITE" id="PS50294">
    <property type="entry name" value="WD_REPEATS_REGION"/>
    <property type="match status" value="1"/>
</dbReference>
<feature type="non-terminal residue" evidence="2">
    <location>
        <position position="1"/>
    </location>
</feature>
<dbReference type="PANTHER" id="PTHR19850">
    <property type="entry name" value="GUANINE NUCLEOTIDE-BINDING PROTEIN BETA G PROTEIN BETA"/>
    <property type="match status" value="1"/>
</dbReference>
<dbReference type="InterPro" id="IPR016346">
    <property type="entry name" value="G-protein_beta_1-5"/>
</dbReference>
<dbReference type="Pfam" id="PF25391">
    <property type="entry name" value="WD40_Gbeta"/>
    <property type="match status" value="1"/>
</dbReference>
<protein>
    <submittedName>
        <fullName evidence="2">Guanine nucleotide-binding protein G(I)/G(S)/G(T) subunit beta-1</fullName>
    </submittedName>
</protein>
<accession>A0ABV2AEF8</accession>
<reference evidence="2 3" key="1">
    <citation type="journal article" date="2024" name="BMC Biol.">
        <title>Comparative genomics of Ascetosporea gives new insight into the evolutionary basis for animal parasitism in Rhizaria.</title>
        <authorList>
            <person name="Hiltunen Thoren M."/>
            <person name="Onut-Brannstrom I."/>
            <person name="Alfjorden A."/>
            <person name="Peckova H."/>
            <person name="Swords F."/>
            <person name="Hooper C."/>
            <person name="Holzer A.S."/>
            <person name="Bass D."/>
            <person name="Burki F."/>
        </authorList>
    </citation>
    <scope>NUCLEOTIDE SEQUENCE [LARGE SCALE GENOMIC DNA]</scope>
    <source>
        <strain evidence="2">20-A016</strain>
    </source>
</reference>
<dbReference type="InterPro" id="IPR015943">
    <property type="entry name" value="WD40/YVTN_repeat-like_dom_sf"/>
</dbReference>
<organism evidence="2 3">
    <name type="scientific">Bonamia ostreae</name>
    <dbReference type="NCBI Taxonomy" id="126728"/>
    <lineage>
        <taxon>Eukaryota</taxon>
        <taxon>Sar</taxon>
        <taxon>Rhizaria</taxon>
        <taxon>Endomyxa</taxon>
        <taxon>Ascetosporea</taxon>
        <taxon>Haplosporida</taxon>
        <taxon>Bonamia</taxon>
    </lineage>
</organism>
<dbReference type="Proteomes" id="UP001439008">
    <property type="component" value="Unassembled WGS sequence"/>
</dbReference>
<dbReference type="InterPro" id="IPR036322">
    <property type="entry name" value="WD40_repeat_dom_sf"/>
</dbReference>
<feature type="repeat" description="WD" evidence="1">
    <location>
        <begin position="38"/>
        <end position="79"/>
    </location>
</feature>
<evidence type="ECO:0000313" key="3">
    <source>
        <dbReference type="Proteomes" id="UP001439008"/>
    </source>
</evidence>
<evidence type="ECO:0000256" key="1">
    <source>
        <dbReference type="PROSITE-ProRule" id="PRU00221"/>
    </source>
</evidence>
<comment type="caution">
    <text evidence="2">The sequence shown here is derived from an EMBL/GenBank/DDBJ whole genome shotgun (WGS) entry which is preliminary data.</text>
</comment>
<evidence type="ECO:0000313" key="2">
    <source>
        <dbReference type="EMBL" id="MES1918085.1"/>
    </source>
</evidence>
<dbReference type="PROSITE" id="PS50082">
    <property type="entry name" value="WD_REPEATS_2"/>
    <property type="match status" value="2"/>
</dbReference>
<dbReference type="EMBL" id="JBDODL010000014">
    <property type="protein sequence ID" value="MES1918085.1"/>
    <property type="molecule type" value="Genomic_DNA"/>
</dbReference>
<keyword evidence="1" id="KW-0853">WD repeat</keyword>
<dbReference type="SMART" id="SM00320">
    <property type="entry name" value="WD40"/>
    <property type="match status" value="5"/>
</dbReference>
<dbReference type="Gene3D" id="2.130.10.10">
    <property type="entry name" value="YVTN repeat-like/Quinoprotein amine dehydrogenase"/>
    <property type="match status" value="1"/>
</dbReference>